<comment type="caution">
    <text evidence="3">The sequence shown here is derived from an EMBL/GenBank/DDBJ whole genome shotgun (WGS) entry which is preliminary data.</text>
</comment>
<feature type="non-terminal residue" evidence="3">
    <location>
        <position position="1"/>
    </location>
</feature>
<organism evidence="3 4">
    <name type="scientific">Striga hermonthica</name>
    <name type="common">Purple witchweed</name>
    <name type="synonym">Buchnera hermonthica</name>
    <dbReference type="NCBI Taxonomy" id="68872"/>
    <lineage>
        <taxon>Eukaryota</taxon>
        <taxon>Viridiplantae</taxon>
        <taxon>Streptophyta</taxon>
        <taxon>Embryophyta</taxon>
        <taxon>Tracheophyta</taxon>
        <taxon>Spermatophyta</taxon>
        <taxon>Magnoliopsida</taxon>
        <taxon>eudicotyledons</taxon>
        <taxon>Gunneridae</taxon>
        <taxon>Pentapetalae</taxon>
        <taxon>asterids</taxon>
        <taxon>lamiids</taxon>
        <taxon>Lamiales</taxon>
        <taxon>Orobanchaceae</taxon>
        <taxon>Buchnereae</taxon>
        <taxon>Striga</taxon>
    </lineage>
</organism>
<dbReference type="Gene3D" id="2.40.50.40">
    <property type="match status" value="1"/>
</dbReference>
<evidence type="ECO:0000313" key="4">
    <source>
        <dbReference type="Proteomes" id="UP001153555"/>
    </source>
</evidence>
<evidence type="ECO:0000259" key="2">
    <source>
        <dbReference type="Pfam" id="PF00385"/>
    </source>
</evidence>
<dbReference type="InterPro" id="IPR016197">
    <property type="entry name" value="Chromo-like_dom_sf"/>
</dbReference>
<dbReference type="SUPFAM" id="SSF54160">
    <property type="entry name" value="Chromo domain-like"/>
    <property type="match status" value="1"/>
</dbReference>
<proteinExistence type="predicted"/>
<feature type="non-terminal residue" evidence="3">
    <location>
        <position position="326"/>
    </location>
</feature>
<sequence>YRLELPESSQIHPVIHVSQLKRSLGEAQKYCEELPTTATDGRAIIRPKQAIEYRKVKRAGRYRWEVLVDWEELPPEEATWEDLEEIRGQFPNFILEDKESLEGDGNDAEGARQLKNAASRAYHVRRRQARATAEVRVLEWSARETGVDTLHADVRAPTSPASHSCAHAHAVRPSTTDPRVPPVSEVRSSIAQPRAPAMPRVPPTSSPSPATPLPTRIRRPPVSLVLARPSRVSPQLANHRAPAPANPRPTRPWLLDASQPPAPVPCTPAAPVGCSSGARVSSCSVHPRASQADARHSLISRSPSIFLSQGYGTHFRIIPLLFETFL</sequence>
<dbReference type="Proteomes" id="UP001153555">
    <property type="component" value="Unassembled WGS sequence"/>
</dbReference>
<accession>A0A9N7MU10</accession>
<reference evidence="3" key="1">
    <citation type="submission" date="2019-12" db="EMBL/GenBank/DDBJ databases">
        <authorList>
            <person name="Scholes J."/>
        </authorList>
    </citation>
    <scope>NUCLEOTIDE SEQUENCE</scope>
</reference>
<dbReference type="OrthoDB" id="2020429at2759"/>
<dbReference type="EMBL" id="CACSLK010019758">
    <property type="protein sequence ID" value="CAA0819827.1"/>
    <property type="molecule type" value="Genomic_DNA"/>
</dbReference>
<feature type="region of interest" description="Disordered" evidence="1">
    <location>
        <begin position="156"/>
        <end position="217"/>
    </location>
</feature>
<feature type="compositionally biased region" description="Low complexity" evidence="1">
    <location>
        <begin position="156"/>
        <end position="168"/>
    </location>
</feature>
<evidence type="ECO:0000313" key="3">
    <source>
        <dbReference type="EMBL" id="CAA0819827.1"/>
    </source>
</evidence>
<dbReference type="AlphaFoldDB" id="A0A9N7MU10"/>
<gene>
    <name evidence="3" type="ORF">SHERM_18083</name>
</gene>
<feature type="domain" description="Chromo" evidence="2">
    <location>
        <begin position="53"/>
        <end position="94"/>
    </location>
</feature>
<dbReference type="Pfam" id="PF00385">
    <property type="entry name" value="Chromo"/>
    <property type="match status" value="1"/>
</dbReference>
<name>A0A9N7MU10_STRHE</name>
<keyword evidence="4" id="KW-1185">Reference proteome</keyword>
<feature type="compositionally biased region" description="Pro residues" evidence="1">
    <location>
        <begin position="199"/>
        <end position="212"/>
    </location>
</feature>
<protein>
    <recommendedName>
        <fullName evidence="2">Chromo domain-containing protein</fullName>
    </recommendedName>
</protein>
<evidence type="ECO:0000256" key="1">
    <source>
        <dbReference type="SAM" id="MobiDB-lite"/>
    </source>
</evidence>
<dbReference type="InterPro" id="IPR023780">
    <property type="entry name" value="Chromo_domain"/>
</dbReference>